<dbReference type="InterPro" id="IPR036188">
    <property type="entry name" value="FAD/NAD-bd_sf"/>
</dbReference>
<dbReference type="SUPFAM" id="SSF54373">
    <property type="entry name" value="FAD-linked reductases, C-terminal domain"/>
    <property type="match status" value="1"/>
</dbReference>
<dbReference type="Gene3D" id="3.90.660.10">
    <property type="match status" value="1"/>
</dbReference>
<dbReference type="PANTHER" id="PTHR10742:SF414">
    <property type="entry name" value="CONTAINING AMINE OXIDASE, PUTATIVE (AFU_ORTHOLOGUE AFUA_3G12150)-RELATED"/>
    <property type="match status" value="1"/>
</dbReference>
<dbReference type="GO" id="GO:0006338">
    <property type="term" value="P:chromatin remodeling"/>
    <property type="evidence" value="ECO:0007669"/>
    <property type="project" value="TreeGrafter"/>
</dbReference>
<gene>
    <name evidence="2" type="ORF">PCL_12112</name>
</gene>
<feature type="domain" description="Amine oxidase" evidence="1">
    <location>
        <begin position="24"/>
        <end position="480"/>
    </location>
</feature>
<organism evidence="2 3">
    <name type="scientific">Purpureocillium lilacinum</name>
    <name type="common">Paecilomyces lilacinus</name>
    <dbReference type="NCBI Taxonomy" id="33203"/>
    <lineage>
        <taxon>Eukaryota</taxon>
        <taxon>Fungi</taxon>
        <taxon>Dikarya</taxon>
        <taxon>Ascomycota</taxon>
        <taxon>Pezizomycotina</taxon>
        <taxon>Sordariomycetes</taxon>
        <taxon>Hypocreomycetidae</taxon>
        <taxon>Hypocreales</taxon>
        <taxon>Ophiocordycipitaceae</taxon>
        <taxon>Purpureocillium</taxon>
    </lineage>
</organism>
<dbReference type="InterPro" id="IPR050281">
    <property type="entry name" value="Flavin_monoamine_oxidase"/>
</dbReference>
<dbReference type="Pfam" id="PF01593">
    <property type="entry name" value="Amino_oxidase"/>
    <property type="match status" value="1"/>
</dbReference>
<evidence type="ECO:0000259" key="1">
    <source>
        <dbReference type="Pfam" id="PF01593"/>
    </source>
</evidence>
<sequence length="491" mass="54793">MWALLELALQGCGVQKSYFPKAPRGPNWIHGTNNNPLIKLAQETNTDLCSVDEPTSVVDPHGLPISNEEARAGFEKVWSIISDAFRYSNEQCLSIRASVSLKDFFLEKLAGQSTPEERDLVLLLAEMWGSFIGDSWEEQSLKWFWLEECLDGGMSRRSTEHQSPANRSPTFLTDNLLVSASHEAIIRRVAETVLSRAKVHLSTKVTSIQSITTEGVDPIVQVRAEDSRFEFDEVVITVPLGCLKREEPMIIPPMPPNLRQSIMNASYGSLEKVYVSFPVDFWTEKTCRGQSCDIEARATKSSSSSFIHFLQPQYVPEHQKSWTIEAVSLPSLGKRDGQAQAALLFYLYGPCATYVTSLVRGLLPTSNEYFERLVGFFRPYYGRLPNYSADHPDCVPTAVLATDWQNDDWAGNGSYTNFKVSEHIQHSEGEVMLDEGIRTMRFGIPGRGIWFAGEHTAPFVALGTSTGAYWSGESTAVRILAANGLLQETSR</sequence>
<comment type="caution">
    <text evidence="2">The sequence shown here is derived from an EMBL/GenBank/DDBJ whole genome shotgun (WGS) entry which is preliminary data.</text>
</comment>
<name>A0A2U3DPE8_PURLI</name>
<dbReference type="Proteomes" id="UP000245956">
    <property type="component" value="Unassembled WGS sequence"/>
</dbReference>
<dbReference type="GO" id="GO:0016491">
    <property type="term" value="F:oxidoreductase activity"/>
    <property type="evidence" value="ECO:0007669"/>
    <property type="project" value="InterPro"/>
</dbReference>
<dbReference type="InterPro" id="IPR002937">
    <property type="entry name" value="Amino_oxidase"/>
</dbReference>
<dbReference type="EMBL" id="LCWV01000089">
    <property type="protein sequence ID" value="PWI64128.1"/>
    <property type="molecule type" value="Genomic_DNA"/>
</dbReference>
<dbReference type="GO" id="GO:0003682">
    <property type="term" value="F:chromatin binding"/>
    <property type="evidence" value="ECO:0007669"/>
    <property type="project" value="TreeGrafter"/>
</dbReference>
<proteinExistence type="predicted"/>
<dbReference type="PANTHER" id="PTHR10742">
    <property type="entry name" value="FLAVIN MONOAMINE OXIDASE"/>
    <property type="match status" value="1"/>
</dbReference>
<evidence type="ECO:0000313" key="3">
    <source>
        <dbReference type="Proteomes" id="UP000245956"/>
    </source>
</evidence>
<protein>
    <recommendedName>
        <fullName evidence="1">Amine oxidase domain-containing protein</fullName>
    </recommendedName>
</protein>
<dbReference type="GO" id="GO:0050660">
    <property type="term" value="F:flavin adenine dinucleotide binding"/>
    <property type="evidence" value="ECO:0007669"/>
    <property type="project" value="TreeGrafter"/>
</dbReference>
<reference evidence="2 3" key="1">
    <citation type="journal article" date="2016" name="Front. Microbiol.">
        <title>Genome and transcriptome sequences reveal the specific parasitism of the nematophagous Purpureocillium lilacinum 36-1.</title>
        <authorList>
            <person name="Xie J."/>
            <person name="Li S."/>
            <person name="Mo C."/>
            <person name="Xiao X."/>
            <person name="Peng D."/>
            <person name="Wang G."/>
            <person name="Xiao Y."/>
        </authorList>
    </citation>
    <scope>NUCLEOTIDE SEQUENCE [LARGE SCALE GENOMIC DNA]</scope>
    <source>
        <strain evidence="2 3">36-1</strain>
    </source>
</reference>
<dbReference type="SUPFAM" id="SSF51905">
    <property type="entry name" value="FAD/NAD(P)-binding domain"/>
    <property type="match status" value="1"/>
</dbReference>
<accession>A0A2U3DPE8</accession>
<dbReference type="Gene3D" id="3.50.50.60">
    <property type="entry name" value="FAD/NAD(P)-binding domain"/>
    <property type="match status" value="1"/>
</dbReference>
<evidence type="ECO:0000313" key="2">
    <source>
        <dbReference type="EMBL" id="PWI64128.1"/>
    </source>
</evidence>
<dbReference type="AlphaFoldDB" id="A0A2U3DPE8"/>